<evidence type="ECO:0000259" key="5">
    <source>
        <dbReference type="Pfam" id="PF14881"/>
    </source>
</evidence>
<name>A0A5J5ALY4_9ASTE</name>
<dbReference type="AlphaFoldDB" id="A0A5J5ALY4"/>
<dbReference type="GO" id="GO:0005739">
    <property type="term" value="C:mitochondrion"/>
    <property type="evidence" value="ECO:0007669"/>
    <property type="project" value="UniProtKB-SubCell"/>
</dbReference>
<evidence type="ECO:0000256" key="3">
    <source>
        <dbReference type="ARBA" id="ARBA00023128"/>
    </source>
</evidence>
<comment type="subcellular location">
    <subcellularLocation>
        <location evidence="1">Mitochondrion</location>
    </subcellularLocation>
</comment>
<dbReference type="InterPro" id="IPR036525">
    <property type="entry name" value="Tubulin/FtsZ_GTPase_sf"/>
</dbReference>
<dbReference type="Pfam" id="PF10644">
    <property type="entry name" value="Misat_Tub_SegII"/>
    <property type="match status" value="1"/>
</dbReference>
<dbReference type="InterPro" id="IPR049942">
    <property type="entry name" value="DML1/Misato"/>
</dbReference>
<dbReference type="Gene3D" id="3.40.50.1440">
    <property type="entry name" value="Tubulin/FtsZ, GTPase domain"/>
    <property type="match status" value="1"/>
</dbReference>
<proteinExistence type="inferred from homology"/>
<feature type="domain" description="DML1/Misato tubulin" evidence="5">
    <location>
        <begin position="335"/>
        <end position="516"/>
    </location>
</feature>
<evidence type="ECO:0008006" key="8">
    <source>
        <dbReference type="Google" id="ProtNLM"/>
    </source>
</evidence>
<comment type="similarity">
    <text evidence="2">Belongs to the misato family.</text>
</comment>
<organism evidence="6 7">
    <name type="scientific">Nyssa sinensis</name>
    <dbReference type="NCBI Taxonomy" id="561372"/>
    <lineage>
        <taxon>Eukaryota</taxon>
        <taxon>Viridiplantae</taxon>
        <taxon>Streptophyta</taxon>
        <taxon>Embryophyta</taxon>
        <taxon>Tracheophyta</taxon>
        <taxon>Spermatophyta</taxon>
        <taxon>Magnoliopsida</taxon>
        <taxon>eudicotyledons</taxon>
        <taxon>Gunneridae</taxon>
        <taxon>Pentapetalae</taxon>
        <taxon>asterids</taxon>
        <taxon>Cornales</taxon>
        <taxon>Nyssaceae</taxon>
        <taxon>Nyssa</taxon>
    </lineage>
</organism>
<protein>
    <recommendedName>
        <fullName evidence="8">DML1/Misato tubulin domain-containing protein</fullName>
    </recommendedName>
</protein>
<keyword evidence="3" id="KW-0496">Mitochondrion</keyword>
<evidence type="ECO:0000259" key="4">
    <source>
        <dbReference type="Pfam" id="PF10644"/>
    </source>
</evidence>
<accession>A0A5J5ALY4</accession>
<gene>
    <name evidence="6" type="ORF">F0562_006543</name>
</gene>
<dbReference type="InterPro" id="IPR019605">
    <property type="entry name" value="Misato_II_tubulin-like"/>
</dbReference>
<evidence type="ECO:0000313" key="6">
    <source>
        <dbReference type="EMBL" id="KAA8531740.1"/>
    </source>
</evidence>
<dbReference type="Pfam" id="PF14881">
    <property type="entry name" value="Tubulin_3"/>
    <property type="match status" value="1"/>
</dbReference>
<sequence length="780" mass="86856">MMELSMTNKFHHLETTLNRLSNVLLSTQESSSHNFHLQEGNNEGRQIVSSKTAKLEFPRFAGDDPTEWFSRVNQFFDFQNTPETHKVSLAAYHLEGEANQWQDGSLRDYQWEFERLGNRVRGWTQKALVGTFIGGLKADISDGIRMFKPQTLKEAIGLAWMKDDQLTRQRQFVSELGRMKEIVTIQVGSFANFVGSHFWNFQDELLGLAEDPQSDLVFKNQCLDMDVLYRTGETQKGILTYTPRLVSVGFQGSLGSLSSRGTLYNEIPPVPSDVVSTWTGNVSTHSSEPQKKNLFLQSLDEEEQEKLGTMNGTKSGKDDSQSKIQNKAIVESLENGVQFWTDYSKVQYHPQSLYELNGLWMDVQEFDNYGLGRDAFSEGLRGEEITERLRFFIEECNHIQGFQFIVDDSGGFSGVAAEFLENIADEYSNVPVLLYNVRDPVSYMKPRSRKQAISQNLHDAISFSRLSSFCKLIVPVGLPSPSRSKASRFLCLEDEKPYHSSAVYASALHSISLPFRMEPLTPAAESCYVSGAVDVNGIIQMLAGQSRQNMVTTLDVAMPAPSLTGIHLSDYSLHTPSYKRFCLLSGGFVNPGKQAEQYLLGNMQPLTPETAEEVEDLQAVESMTIHGALGPGGRQASISEVKDSVQAAYEHAMTRPKFSYLSVASCPLPIPLPYPSIFGNLVGQHGELLGSPISGNPSRGSLEIHSIPMAARLRSSTAVLPFLQNRLGNLRRFGLERGALGTEILRSWGFGKDELEDTGETLSNMVRTLDPHPQVSSDSD</sequence>
<feature type="domain" description="Misato Segment II tubulin-like" evidence="4">
    <location>
        <begin position="180"/>
        <end position="301"/>
    </location>
</feature>
<dbReference type="PANTHER" id="PTHR13391:SF0">
    <property type="entry name" value="PROTEIN MISATO HOMOLOG 1"/>
    <property type="match status" value="1"/>
</dbReference>
<dbReference type="SUPFAM" id="SSF52490">
    <property type="entry name" value="Tubulin nucleotide-binding domain-like"/>
    <property type="match status" value="1"/>
</dbReference>
<evidence type="ECO:0000256" key="2">
    <source>
        <dbReference type="ARBA" id="ARBA00008507"/>
    </source>
</evidence>
<evidence type="ECO:0000256" key="1">
    <source>
        <dbReference type="ARBA" id="ARBA00004173"/>
    </source>
</evidence>
<dbReference type="EMBL" id="CM018043">
    <property type="protein sequence ID" value="KAA8531740.1"/>
    <property type="molecule type" value="Genomic_DNA"/>
</dbReference>
<reference evidence="6 7" key="1">
    <citation type="submission" date="2019-09" db="EMBL/GenBank/DDBJ databases">
        <title>A chromosome-level genome assembly of the Chinese tupelo Nyssa sinensis.</title>
        <authorList>
            <person name="Yang X."/>
            <person name="Kang M."/>
            <person name="Yang Y."/>
            <person name="Xiong H."/>
            <person name="Wang M."/>
            <person name="Zhang Z."/>
            <person name="Wang Z."/>
            <person name="Wu H."/>
            <person name="Ma T."/>
            <person name="Liu J."/>
            <person name="Xi Z."/>
        </authorList>
    </citation>
    <scope>NUCLEOTIDE SEQUENCE [LARGE SCALE GENOMIC DNA]</scope>
    <source>
        <strain evidence="6">J267</strain>
        <tissue evidence="6">Leaf</tissue>
    </source>
</reference>
<dbReference type="GO" id="GO:0007005">
    <property type="term" value="P:mitochondrion organization"/>
    <property type="evidence" value="ECO:0007669"/>
    <property type="project" value="InterPro"/>
</dbReference>
<evidence type="ECO:0000313" key="7">
    <source>
        <dbReference type="Proteomes" id="UP000325577"/>
    </source>
</evidence>
<dbReference type="OrthoDB" id="271881at2759"/>
<dbReference type="PANTHER" id="PTHR13391">
    <property type="entry name" value="MITOCHONDRIAL DISTRIBUTION REGULATOR MISATO"/>
    <property type="match status" value="1"/>
</dbReference>
<dbReference type="InterPro" id="IPR029209">
    <property type="entry name" value="DML1/Misato_tubulin"/>
</dbReference>
<dbReference type="Proteomes" id="UP000325577">
    <property type="component" value="Linkage Group LG2"/>
</dbReference>
<dbReference type="CDD" id="cd06060">
    <property type="entry name" value="misato"/>
    <property type="match status" value="1"/>
</dbReference>
<keyword evidence="7" id="KW-1185">Reference proteome</keyword>